<dbReference type="HOGENOM" id="CLU_090397_2_0_1"/>
<evidence type="ECO:0000313" key="3">
    <source>
        <dbReference type="Proteomes" id="UP000054248"/>
    </source>
</evidence>
<dbReference type="OrthoDB" id="3257061at2759"/>
<name>A0A0C3QHR2_9AGAM</name>
<feature type="non-terminal residue" evidence="2">
    <location>
        <position position="137"/>
    </location>
</feature>
<dbReference type="EMBL" id="KN823028">
    <property type="protein sequence ID" value="KIO26206.1"/>
    <property type="molecule type" value="Genomic_DNA"/>
</dbReference>
<reference evidence="2 3" key="1">
    <citation type="submission" date="2014-04" db="EMBL/GenBank/DDBJ databases">
        <authorList>
            <consortium name="DOE Joint Genome Institute"/>
            <person name="Kuo A."/>
            <person name="Girlanda M."/>
            <person name="Perotto S."/>
            <person name="Kohler A."/>
            <person name="Nagy L.G."/>
            <person name="Floudas D."/>
            <person name="Copeland A."/>
            <person name="Barry K.W."/>
            <person name="Cichocki N."/>
            <person name="Veneault-Fourrey C."/>
            <person name="LaButti K."/>
            <person name="Lindquist E.A."/>
            <person name="Lipzen A."/>
            <person name="Lundell T."/>
            <person name="Morin E."/>
            <person name="Murat C."/>
            <person name="Sun H."/>
            <person name="Tunlid A."/>
            <person name="Henrissat B."/>
            <person name="Grigoriev I.V."/>
            <person name="Hibbett D.S."/>
            <person name="Martin F."/>
            <person name="Nordberg H.P."/>
            <person name="Cantor M.N."/>
            <person name="Hua S.X."/>
        </authorList>
    </citation>
    <scope>NUCLEOTIDE SEQUENCE [LARGE SCALE GENOMIC DNA]</scope>
    <source>
        <strain evidence="2 3">MUT 4182</strain>
    </source>
</reference>
<accession>A0A0C3QHR2</accession>
<sequence>VCEECDSALHRNQLPRFALANDLYRGSLPDEFCDLTWVEEMMCAIYRTTAHVTRLYSTSSKPSDPLVFHGNTCAHDMNVVSTATVLPRTPADILGQLSVVFVGPGPLKKHALRSMFRIRKDKVRRFLVWLKKNNRLY</sequence>
<feature type="domain" description="DUF6570" evidence="1">
    <location>
        <begin position="11"/>
        <end position="137"/>
    </location>
</feature>
<dbReference type="InterPro" id="IPR046700">
    <property type="entry name" value="DUF6570"/>
</dbReference>
<evidence type="ECO:0000313" key="2">
    <source>
        <dbReference type="EMBL" id="KIO26206.1"/>
    </source>
</evidence>
<feature type="non-terminal residue" evidence="2">
    <location>
        <position position="1"/>
    </location>
</feature>
<dbReference type="STRING" id="1051891.A0A0C3QHR2"/>
<protein>
    <recommendedName>
        <fullName evidence="1">DUF6570 domain-containing protein</fullName>
    </recommendedName>
</protein>
<organism evidence="2 3">
    <name type="scientific">Tulasnella calospora MUT 4182</name>
    <dbReference type="NCBI Taxonomy" id="1051891"/>
    <lineage>
        <taxon>Eukaryota</taxon>
        <taxon>Fungi</taxon>
        <taxon>Dikarya</taxon>
        <taxon>Basidiomycota</taxon>
        <taxon>Agaricomycotina</taxon>
        <taxon>Agaricomycetes</taxon>
        <taxon>Cantharellales</taxon>
        <taxon>Tulasnellaceae</taxon>
        <taxon>Tulasnella</taxon>
    </lineage>
</organism>
<keyword evidence="3" id="KW-1185">Reference proteome</keyword>
<dbReference type="Proteomes" id="UP000054248">
    <property type="component" value="Unassembled WGS sequence"/>
</dbReference>
<gene>
    <name evidence="2" type="ORF">M407DRAFT_50645</name>
</gene>
<dbReference type="AlphaFoldDB" id="A0A0C3QHR2"/>
<reference evidence="3" key="2">
    <citation type="submission" date="2015-01" db="EMBL/GenBank/DDBJ databases">
        <title>Evolutionary Origins and Diversification of the Mycorrhizal Mutualists.</title>
        <authorList>
            <consortium name="DOE Joint Genome Institute"/>
            <consortium name="Mycorrhizal Genomics Consortium"/>
            <person name="Kohler A."/>
            <person name="Kuo A."/>
            <person name="Nagy L.G."/>
            <person name="Floudas D."/>
            <person name="Copeland A."/>
            <person name="Barry K.W."/>
            <person name="Cichocki N."/>
            <person name="Veneault-Fourrey C."/>
            <person name="LaButti K."/>
            <person name="Lindquist E.A."/>
            <person name="Lipzen A."/>
            <person name="Lundell T."/>
            <person name="Morin E."/>
            <person name="Murat C."/>
            <person name="Riley R."/>
            <person name="Ohm R."/>
            <person name="Sun H."/>
            <person name="Tunlid A."/>
            <person name="Henrissat B."/>
            <person name="Grigoriev I.V."/>
            <person name="Hibbett D.S."/>
            <person name="Martin F."/>
        </authorList>
    </citation>
    <scope>NUCLEOTIDE SEQUENCE [LARGE SCALE GENOMIC DNA]</scope>
    <source>
        <strain evidence="3">MUT 4182</strain>
    </source>
</reference>
<dbReference type="Pfam" id="PF20209">
    <property type="entry name" value="DUF6570"/>
    <property type="match status" value="1"/>
</dbReference>
<evidence type="ECO:0000259" key="1">
    <source>
        <dbReference type="Pfam" id="PF20209"/>
    </source>
</evidence>
<proteinExistence type="predicted"/>